<proteinExistence type="predicted"/>
<dbReference type="PROSITE" id="PS50005">
    <property type="entry name" value="TPR"/>
    <property type="match status" value="1"/>
</dbReference>
<gene>
    <name evidence="3" type="ORF">GCM10009804_47780</name>
</gene>
<evidence type="ECO:0000313" key="3">
    <source>
        <dbReference type="EMBL" id="GAA1586082.1"/>
    </source>
</evidence>
<protein>
    <submittedName>
        <fullName evidence="3">XRE family transcriptional regulator</fullName>
    </submittedName>
</protein>
<dbReference type="PROSITE" id="PS50943">
    <property type="entry name" value="HTH_CROC1"/>
    <property type="match status" value="1"/>
</dbReference>
<dbReference type="SMART" id="SM00028">
    <property type="entry name" value="TPR"/>
    <property type="match status" value="4"/>
</dbReference>
<dbReference type="PANTHER" id="PTHR47691">
    <property type="entry name" value="REGULATOR-RELATED"/>
    <property type="match status" value="1"/>
</dbReference>
<dbReference type="InterPro" id="IPR002182">
    <property type="entry name" value="NB-ARC"/>
</dbReference>
<dbReference type="EMBL" id="BAAAPH010000016">
    <property type="protein sequence ID" value="GAA1586082.1"/>
    <property type="molecule type" value="Genomic_DNA"/>
</dbReference>
<dbReference type="SMART" id="SM00530">
    <property type="entry name" value="HTH_XRE"/>
    <property type="match status" value="1"/>
</dbReference>
<dbReference type="SUPFAM" id="SSF52540">
    <property type="entry name" value="P-loop containing nucleoside triphosphate hydrolases"/>
    <property type="match status" value="1"/>
</dbReference>
<evidence type="ECO:0000259" key="2">
    <source>
        <dbReference type="PROSITE" id="PS50943"/>
    </source>
</evidence>
<dbReference type="Proteomes" id="UP001501705">
    <property type="component" value="Unassembled WGS sequence"/>
</dbReference>
<evidence type="ECO:0000256" key="1">
    <source>
        <dbReference type="PROSITE-ProRule" id="PRU00339"/>
    </source>
</evidence>
<keyword evidence="4" id="KW-1185">Reference proteome</keyword>
<dbReference type="Gene3D" id="3.40.50.300">
    <property type="entry name" value="P-loop containing nucleotide triphosphate hydrolases"/>
    <property type="match status" value="1"/>
</dbReference>
<dbReference type="Pfam" id="PF13560">
    <property type="entry name" value="HTH_31"/>
    <property type="match status" value="1"/>
</dbReference>
<organism evidence="3 4">
    <name type="scientific">Kribbella hippodromi</name>
    <dbReference type="NCBI Taxonomy" id="434347"/>
    <lineage>
        <taxon>Bacteria</taxon>
        <taxon>Bacillati</taxon>
        <taxon>Actinomycetota</taxon>
        <taxon>Actinomycetes</taxon>
        <taxon>Propionibacteriales</taxon>
        <taxon>Kribbellaceae</taxon>
        <taxon>Kribbella</taxon>
    </lineage>
</organism>
<dbReference type="InterPro" id="IPR011990">
    <property type="entry name" value="TPR-like_helical_dom_sf"/>
</dbReference>
<dbReference type="InterPro" id="IPR010982">
    <property type="entry name" value="Lambda_DNA-bd_dom_sf"/>
</dbReference>
<feature type="repeat" description="TPR" evidence="1">
    <location>
        <begin position="646"/>
        <end position="679"/>
    </location>
</feature>
<dbReference type="PANTHER" id="PTHR47691:SF3">
    <property type="entry name" value="HTH-TYPE TRANSCRIPTIONAL REGULATOR RV0890C-RELATED"/>
    <property type="match status" value="1"/>
</dbReference>
<comment type="caution">
    <text evidence="3">The sequence shown here is derived from an EMBL/GenBank/DDBJ whole genome shotgun (WGS) entry which is preliminary data.</text>
</comment>
<accession>A0ABN2DTA2</accession>
<name>A0ABN2DTA2_9ACTN</name>
<sequence length="829" mass="88379">MHGEARLLSTVSLSELLRAFRTRAGLTQAALAEKAGLSEQAISVLERGTRSRPRLDTVRSLTKALDLTSTEAEEFLSVARGKGGRPRSLVLPKDAAAASDPVPTPWQLPPAARDFTGRAAQIDAILSVLRVPAGAGTTSVGLVTVSGMGGIGKTTLAVQAAHKLADSYPDGHLYLNLRGYGPGAPMTTTDAQRHLLRSLGSDIAAIPDDIEEAAALLRSQLAGRRVLVLLDNATDVAQVLPLLPGSAGSAAIITSRDSLVNLASARHILLDALSESESVELLSGVVGPARVAAEPDAARTLASYSGRLPLAIRLVGGRLASRPAWPLQHLVDALEDEASRLDGLGSDETSVRASIASSLHFLETSDRELDRQAAGALPLLAVLDGSDLITGVTAALLEVPARRAGVILERLVDLNLLESVAPERYRFHDLIRAFSRERAEQTVPQAEHERALERVLRFYIAAGWSCQALTHPASPRLKLASAPATAKPSFADSASAMRWFDGEHRNVMDRAAQALGTPLRRTALLPELALAMFGYHEPRRRWLEMQELGRTMVALAEQLGLPLIAAWLQHDAAIPEVENGDLEAAVPLLSRALTMFEAQDDLSGQSRCCSSLTYVLGQLERLDEALAFGNRSLQLSHALGDTTLEGVANIAVGSLYNQLGDHQRADQAFDRGIRLGEESGDQRSLFKRLVNAGFSHLVAGRFEESIVLTQRALEVAARSQNQIGLSEAHQTLASAFGVLGDFETGLRHAAAGVDVARRDKDIAREGRALLEMARISAAAGAHSDAIDQARTAAALLAGRSPIHENFAGELAALLERGETYTYAVATNPI</sequence>
<dbReference type="CDD" id="cd00093">
    <property type="entry name" value="HTH_XRE"/>
    <property type="match status" value="1"/>
</dbReference>
<dbReference type="InterPro" id="IPR027417">
    <property type="entry name" value="P-loop_NTPase"/>
</dbReference>
<keyword evidence="1" id="KW-0802">TPR repeat</keyword>
<dbReference type="SUPFAM" id="SSF48452">
    <property type="entry name" value="TPR-like"/>
    <property type="match status" value="2"/>
</dbReference>
<evidence type="ECO:0000313" key="4">
    <source>
        <dbReference type="Proteomes" id="UP001501705"/>
    </source>
</evidence>
<dbReference type="Gene3D" id="1.25.40.10">
    <property type="entry name" value="Tetratricopeptide repeat domain"/>
    <property type="match status" value="1"/>
</dbReference>
<dbReference type="Gene3D" id="1.10.260.40">
    <property type="entry name" value="lambda repressor-like DNA-binding domains"/>
    <property type="match status" value="1"/>
</dbReference>
<dbReference type="InterPro" id="IPR019734">
    <property type="entry name" value="TPR_rpt"/>
</dbReference>
<dbReference type="PRINTS" id="PR00364">
    <property type="entry name" value="DISEASERSIST"/>
</dbReference>
<dbReference type="SUPFAM" id="SSF47413">
    <property type="entry name" value="lambda repressor-like DNA-binding domains"/>
    <property type="match status" value="1"/>
</dbReference>
<dbReference type="Pfam" id="PF00931">
    <property type="entry name" value="NB-ARC"/>
    <property type="match status" value="1"/>
</dbReference>
<feature type="domain" description="HTH cro/C1-type" evidence="2">
    <location>
        <begin position="17"/>
        <end position="72"/>
    </location>
</feature>
<dbReference type="InterPro" id="IPR001387">
    <property type="entry name" value="Cro/C1-type_HTH"/>
</dbReference>
<reference evidence="3 4" key="1">
    <citation type="journal article" date="2019" name="Int. J. Syst. Evol. Microbiol.">
        <title>The Global Catalogue of Microorganisms (GCM) 10K type strain sequencing project: providing services to taxonomists for standard genome sequencing and annotation.</title>
        <authorList>
            <consortium name="The Broad Institute Genomics Platform"/>
            <consortium name="The Broad Institute Genome Sequencing Center for Infectious Disease"/>
            <person name="Wu L."/>
            <person name="Ma J."/>
        </authorList>
    </citation>
    <scope>NUCLEOTIDE SEQUENCE [LARGE SCALE GENOMIC DNA]</scope>
    <source>
        <strain evidence="3 4">JCM 15572</strain>
    </source>
</reference>